<dbReference type="GO" id="GO:0000976">
    <property type="term" value="F:transcription cis-regulatory region binding"/>
    <property type="evidence" value="ECO:0007669"/>
    <property type="project" value="TreeGrafter"/>
</dbReference>
<feature type="compositionally biased region" description="Polar residues" evidence="6">
    <location>
        <begin position="18"/>
        <end position="27"/>
    </location>
</feature>
<sequence>MAPTPPLGDSPGSPTDAGHQQYQQSPQDKIRRNVACISCRDSKVRCRANSVTGQPCQRCAKLQLSCVYDRTHKRITKRSKLELLEQELKSIKEVVNPRNSGESSWSPPTPHVNGNIFPEQVSRIGSTTTTLPAVTPGDISLAQPQSQPSPVKYQRVGSTSSRVLNGKIIPGEDIDWYFEKYLQCFHPYLPVLRKKNPDECYQACQTLFWLVIYVSCRRYSRDEHVFTSLVDQLERDVGSLISAQVMDLEAIHAILLMCAWPLPTIRFVADPSVTSISAALTGCLLLGLHTGRGSHPRFCIGGRQNISCTDHEASITWIFCCILSQRISTNGGCPPPFLQHNDAQCKKVLKDTLAPELMALFDFQKFLNRLHMAMAAQVAAHGGVTEGAVKTWEDDFETLTPLVTSVDTDCARFMLLLARLEVQAYYFASPPDVSRPNFHFNALRAYNTSHALLTTALALESNSKFLSHGPHWVYRTVIDASSVLISTLNSTAAPRTITPADADAIALQIRTAAHSCSVRENDLPSRGAAIIEAFWSIRNVVPKSLEPAGAWPERLGAAVTYWCLTRFRDALQEAKKSTEGVNKGLEAFHGPSAPSDARSEPAMNTGQDPFQDVDWTMFMDEFGWGGDGAVFLGPP</sequence>
<organism evidence="8 9">
    <name type="scientific">Dactylonectria estremocensis</name>
    <dbReference type="NCBI Taxonomy" id="1079267"/>
    <lineage>
        <taxon>Eukaryota</taxon>
        <taxon>Fungi</taxon>
        <taxon>Dikarya</taxon>
        <taxon>Ascomycota</taxon>
        <taxon>Pezizomycotina</taxon>
        <taxon>Sordariomycetes</taxon>
        <taxon>Hypocreomycetidae</taxon>
        <taxon>Hypocreales</taxon>
        <taxon>Nectriaceae</taxon>
        <taxon>Dactylonectria</taxon>
    </lineage>
</organism>
<evidence type="ECO:0000256" key="1">
    <source>
        <dbReference type="ARBA" id="ARBA00004123"/>
    </source>
</evidence>
<dbReference type="OrthoDB" id="2341546at2759"/>
<comment type="subcellular location">
    <subcellularLocation>
        <location evidence="1">Nucleus</location>
    </subcellularLocation>
</comment>
<dbReference type="PROSITE" id="PS00463">
    <property type="entry name" value="ZN2_CY6_FUNGAL_1"/>
    <property type="match status" value="1"/>
</dbReference>
<dbReference type="Proteomes" id="UP000717696">
    <property type="component" value="Unassembled WGS sequence"/>
</dbReference>
<dbReference type="SMART" id="SM00066">
    <property type="entry name" value="GAL4"/>
    <property type="match status" value="1"/>
</dbReference>
<dbReference type="PANTHER" id="PTHR31845:SF21">
    <property type="entry name" value="REGULATORY PROTEIN LEU3"/>
    <property type="match status" value="1"/>
</dbReference>
<dbReference type="EMBL" id="JAGMUU010000002">
    <property type="protein sequence ID" value="KAH7160011.1"/>
    <property type="molecule type" value="Genomic_DNA"/>
</dbReference>
<dbReference type="GO" id="GO:0008270">
    <property type="term" value="F:zinc ion binding"/>
    <property type="evidence" value="ECO:0007669"/>
    <property type="project" value="InterPro"/>
</dbReference>
<feature type="domain" description="Zn(2)-C6 fungal-type" evidence="7">
    <location>
        <begin position="35"/>
        <end position="68"/>
    </location>
</feature>
<proteinExistence type="predicted"/>
<keyword evidence="3" id="KW-0238">DNA-binding</keyword>
<dbReference type="InterPro" id="IPR036864">
    <property type="entry name" value="Zn2-C6_fun-type_DNA-bd_sf"/>
</dbReference>
<gene>
    <name evidence="8" type="ORF">B0J13DRAFT_540171</name>
</gene>
<evidence type="ECO:0000259" key="7">
    <source>
        <dbReference type="PROSITE" id="PS50048"/>
    </source>
</evidence>
<evidence type="ECO:0000313" key="9">
    <source>
        <dbReference type="Proteomes" id="UP000717696"/>
    </source>
</evidence>
<reference evidence="8" key="1">
    <citation type="journal article" date="2021" name="Nat. Commun.">
        <title>Genetic determinants of endophytism in the Arabidopsis root mycobiome.</title>
        <authorList>
            <person name="Mesny F."/>
            <person name="Miyauchi S."/>
            <person name="Thiergart T."/>
            <person name="Pickel B."/>
            <person name="Atanasova L."/>
            <person name="Karlsson M."/>
            <person name="Huettel B."/>
            <person name="Barry K.W."/>
            <person name="Haridas S."/>
            <person name="Chen C."/>
            <person name="Bauer D."/>
            <person name="Andreopoulos W."/>
            <person name="Pangilinan J."/>
            <person name="LaButti K."/>
            <person name="Riley R."/>
            <person name="Lipzen A."/>
            <person name="Clum A."/>
            <person name="Drula E."/>
            <person name="Henrissat B."/>
            <person name="Kohler A."/>
            <person name="Grigoriev I.V."/>
            <person name="Martin F.M."/>
            <person name="Hacquard S."/>
        </authorList>
    </citation>
    <scope>NUCLEOTIDE SEQUENCE</scope>
    <source>
        <strain evidence="8">MPI-CAGE-AT-0021</strain>
    </source>
</reference>
<evidence type="ECO:0000256" key="6">
    <source>
        <dbReference type="SAM" id="MobiDB-lite"/>
    </source>
</evidence>
<evidence type="ECO:0000256" key="5">
    <source>
        <dbReference type="ARBA" id="ARBA00023242"/>
    </source>
</evidence>
<dbReference type="GO" id="GO:0005634">
    <property type="term" value="C:nucleus"/>
    <property type="evidence" value="ECO:0007669"/>
    <property type="project" value="UniProtKB-SubCell"/>
</dbReference>
<evidence type="ECO:0000256" key="2">
    <source>
        <dbReference type="ARBA" id="ARBA00023015"/>
    </source>
</evidence>
<evidence type="ECO:0000256" key="4">
    <source>
        <dbReference type="ARBA" id="ARBA00023163"/>
    </source>
</evidence>
<dbReference type="PROSITE" id="PS50048">
    <property type="entry name" value="ZN2_CY6_FUNGAL_2"/>
    <property type="match status" value="1"/>
</dbReference>
<evidence type="ECO:0000256" key="3">
    <source>
        <dbReference type="ARBA" id="ARBA00023125"/>
    </source>
</evidence>
<feature type="region of interest" description="Disordered" evidence="6">
    <location>
        <begin position="584"/>
        <end position="606"/>
    </location>
</feature>
<evidence type="ECO:0000313" key="8">
    <source>
        <dbReference type="EMBL" id="KAH7160011.1"/>
    </source>
</evidence>
<dbReference type="AlphaFoldDB" id="A0A9P9FDU0"/>
<dbReference type="PANTHER" id="PTHR31845">
    <property type="entry name" value="FINGER DOMAIN PROTEIN, PUTATIVE-RELATED"/>
    <property type="match status" value="1"/>
</dbReference>
<name>A0A9P9FDU0_9HYPO</name>
<keyword evidence="2" id="KW-0805">Transcription regulation</keyword>
<accession>A0A9P9FDU0</accession>
<dbReference type="CDD" id="cd12148">
    <property type="entry name" value="fungal_TF_MHR"/>
    <property type="match status" value="1"/>
</dbReference>
<protein>
    <submittedName>
        <fullName evidence="8">C6 transcription factor</fullName>
    </submittedName>
</protein>
<dbReference type="CDD" id="cd00067">
    <property type="entry name" value="GAL4"/>
    <property type="match status" value="1"/>
</dbReference>
<keyword evidence="4" id="KW-0804">Transcription</keyword>
<comment type="caution">
    <text evidence="8">The sequence shown here is derived from an EMBL/GenBank/DDBJ whole genome shotgun (WGS) entry which is preliminary data.</text>
</comment>
<keyword evidence="5" id="KW-0539">Nucleus</keyword>
<dbReference type="GO" id="GO:0000981">
    <property type="term" value="F:DNA-binding transcription factor activity, RNA polymerase II-specific"/>
    <property type="evidence" value="ECO:0007669"/>
    <property type="project" value="InterPro"/>
</dbReference>
<dbReference type="InterPro" id="IPR001138">
    <property type="entry name" value="Zn2Cys6_DnaBD"/>
</dbReference>
<dbReference type="SUPFAM" id="SSF57701">
    <property type="entry name" value="Zn2/Cys6 DNA-binding domain"/>
    <property type="match status" value="1"/>
</dbReference>
<keyword evidence="9" id="KW-1185">Reference proteome</keyword>
<dbReference type="InterPro" id="IPR051089">
    <property type="entry name" value="prtT"/>
</dbReference>
<dbReference type="Pfam" id="PF00172">
    <property type="entry name" value="Zn_clus"/>
    <property type="match status" value="1"/>
</dbReference>
<feature type="region of interest" description="Disordered" evidence="6">
    <location>
        <begin position="1"/>
        <end position="29"/>
    </location>
</feature>
<dbReference type="Gene3D" id="4.10.240.10">
    <property type="entry name" value="Zn(2)-C6 fungal-type DNA-binding domain"/>
    <property type="match status" value="1"/>
</dbReference>